<dbReference type="AlphaFoldDB" id="A0AAE0W8R0"/>
<proteinExistence type="predicted"/>
<comment type="caution">
    <text evidence="2">The sequence shown here is derived from an EMBL/GenBank/DDBJ whole genome shotgun (WGS) entry which is preliminary data.</text>
</comment>
<dbReference type="EMBL" id="JAEAOA010002216">
    <property type="protein sequence ID" value="KAK3606253.1"/>
    <property type="molecule type" value="Genomic_DNA"/>
</dbReference>
<reference evidence="2" key="3">
    <citation type="submission" date="2023-05" db="EMBL/GenBank/DDBJ databases">
        <authorList>
            <person name="Smith C.H."/>
        </authorList>
    </citation>
    <scope>NUCLEOTIDE SEQUENCE</scope>
    <source>
        <strain evidence="2">CHS0354</strain>
        <tissue evidence="2">Mantle</tissue>
    </source>
</reference>
<organism evidence="2 3">
    <name type="scientific">Potamilus streckersoni</name>
    <dbReference type="NCBI Taxonomy" id="2493646"/>
    <lineage>
        <taxon>Eukaryota</taxon>
        <taxon>Metazoa</taxon>
        <taxon>Spiralia</taxon>
        <taxon>Lophotrochozoa</taxon>
        <taxon>Mollusca</taxon>
        <taxon>Bivalvia</taxon>
        <taxon>Autobranchia</taxon>
        <taxon>Heteroconchia</taxon>
        <taxon>Palaeoheterodonta</taxon>
        <taxon>Unionida</taxon>
        <taxon>Unionoidea</taxon>
        <taxon>Unionidae</taxon>
        <taxon>Ambleminae</taxon>
        <taxon>Lampsilini</taxon>
        <taxon>Potamilus</taxon>
    </lineage>
</organism>
<gene>
    <name evidence="2" type="ORF">CHS0354_037930</name>
</gene>
<keyword evidence="1" id="KW-0472">Membrane</keyword>
<name>A0AAE0W8R0_9BIVA</name>
<keyword evidence="3" id="KW-1185">Reference proteome</keyword>
<evidence type="ECO:0000256" key="1">
    <source>
        <dbReference type="SAM" id="Phobius"/>
    </source>
</evidence>
<evidence type="ECO:0000313" key="2">
    <source>
        <dbReference type="EMBL" id="KAK3606253.1"/>
    </source>
</evidence>
<keyword evidence="1" id="KW-1133">Transmembrane helix</keyword>
<keyword evidence="1" id="KW-0812">Transmembrane</keyword>
<reference evidence="2" key="2">
    <citation type="journal article" date="2021" name="Genome Biol. Evol.">
        <title>Developing a high-quality reference genome for a parasitic bivalve with doubly uniparental inheritance (Bivalvia: Unionida).</title>
        <authorList>
            <person name="Smith C.H."/>
        </authorList>
    </citation>
    <scope>NUCLEOTIDE SEQUENCE</scope>
    <source>
        <strain evidence="2">CHS0354</strain>
        <tissue evidence="2">Mantle</tissue>
    </source>
</reference>
<accession>A0AAE0W8R0</accession>
<feature type="transmembrane region" description="Helical" evidence="1">
    <location>
        <begin position="6"/>
        <end position="24"/>
    </location>
</feature>
<protein>
    <submittedName>
        <fullName evidence="2">Uncharacterized protein</fullName>
    </submittedName>
</protein>
<sequence>MAKNVSVLFIQSSFAITFFIFHLINRGDSIRIDLYFFHAFSSVRTFVSERSDLTSKSSYITIPTTETTAQGTVPADMTSTKTSTTTRTILTTAPSINISEPIFTGTSKLAAPVNVCDLPRDELQRLNISCEFNTEYGCAASYISPLDNYWKYQTKSVGKQLECTIPGDHSTGS</sequence>
<dbReference type="Proteomes" id="UP001195483">
    <property type="component" value="Unassembled WGS sequence"/>
</dbReference>
<reference evidence="2" key="1">
    <citation type="journal article" date="2021" name="Genome Biol. Evol.">
        <title>A High-Quality Reference Genome for a Parasitic Bivalve with Doubly Uniparental Inheritance (Bivalvia: Unionida).</title>
        <authorList>
            <person name="Smith C.H."/>
        </authorList>
    </citation>
    <scope>NUCLEOTIDE SEQUENCE</scope>
    <source>
        <strain evidence="2">CHS0354</strain>
    </source>
</reference>
<evidence type="ECO:0000313" key="3">
    <source>
        <dbReference type="Proteomes" id="UP001195483"/>
    </source>
</evidence>